<evidence type="ECO:0000313" key="3">
    <source>
        <dbReference type="EMBL" id="GDY75576.1"/>
    </source>
</evidence>
<name>A0A4D4LXM2_STRAX</name>
<dbReference type="InterPro" id="IPR011009">
    <property type="entry name" value="Kinase-like_dom_sf"/>
</dbReference>
<evidence type="ECO:0000313" key="2">
    <source>
        <dbReference type="EMBL" id="GDY64266.1"/>
    </source>
</evidence>
<reference evidence="2 5" key="2">
    <citation type="submission" date="2019-04" db="EMBL/GenBank/DDBJ databases">
        <title>Draft genome sequences of Streptomyces avermitilis NBRC 14893.</title>
        <authorList>
            <person name="Komaki H."/>
            <person name="Tamura T."/>
            <person name="Hosoyama A."/>
        </authorList>
    </citation>
    <scope>NUCLEOTIDE SEQUENCE [LARGE SCALE GENOMIC DNA]</scope>
    <source>
        <strain evidence="2 5">NBRC 14893</strain>
    </source>
</reference>
<dbReference type="Proteomes" id="UP000302139">
    <property type="component" value="Unassembled WGS sequence"/>
</dbReference>
<dbReference type="AlphaFoldDB" id="A0A4D4LXM2"/>
<dbReference type="SUPFAM" id="SSF56399">
    <property type="entry name" value="ADP-ribosylation"/>
    <property type="match status" value="1"/>
</dbReference>
<dbReference type="EMBL" id="BJHY01000001">
    <property type="protein sequence ID" value="GDY75576.1"/>
    <property type="molecule type" value="Genomic_DNA"/>
</dbReference>
<dbReference type="Pfam" id="PF01885">
    <property type="entry name" value="PTS_2-RNA"/>
    <property type="match status" value="1"/>
</dbReference>
<organism evidence="2 5">
    <name type="scientific">Streptomyces avermitilis</name>
    <dbReference type="NCBI Taxonomy" id="33903"/>
    <lineage>
        <taxon>Bacteria</taxon>
        <taxon>Bacillati</taxon>
        <taxon>Actinomycetota</taxon>
        <taxon>Actinomycetes</taxon>
        <taxon>Kitasatosporales</taxon>
        <taxon>Streptomycetaceae</taxon>
        <taxon>Streptomyces</taxon>
    </lineage>
</organism>
<gene>
    <name evidence="2" type="ORF">SAV14893_036590</name>
    <name evidence="3" type="ORF">SAV31267_050610</name>
</gene>
<sequence length="1068" mass="120073">MTARFTPLDMAQRLGRTEQRQIRPSIPPQVHSRSDSHPRRTASPSPAPSEPTLTALLEQRFPEVVQLLRWVGCESLDDWMSVWVQHRGAGWVYEVLDAERDPGGVITAWKAVLDARDQAILVLESLVFESNLCRFAAEASAKMPSRLRYDKTLHVVRQRVALSLWDHALSINWWRPFVFCRALRLARTYLVHVVRDNALTEGSSRFQFSGRLGQATVLLARFEQVGAADLESSAAHIRASITEGNPAEDAVPYLLECYLRLHDHTGNREYLGRAVKTDKDFPGERRGTSWMLHMAEIWLRLADGLPKGDAFGTYLERAEKALLAAGEPGGEDAVRHALLDCVAAAARRTPELVPHIRLGLRRLNNPFGLGEHLRRFAEDGYPAVTLPATLVHHLQRRFESSTEPLHRRLLSDCLRAYIQLDDVSEMERARLLRKALDLQERSLVRAAPLTDELSRMRYADDLLATAELQGNRKFWMVGISLLIRETAANSTSCVPLVRLGRELEKGGTLNRSEQADMRRRLGDVPQADRWIRAVAEGDSGLFYEEAADRAISSPDLVRRNLGGRSNVVTVDDYLGFTSSTLVFKPTTRLCFDRDTEKSAAVARTLRRMDAEDEFATIDLITTISATDLSHSEEQFQIGTEIITVRRFEHGTVLAECLSPASPDTSCELLKRAAKFLAYVHGSDDPASGRIGGVRKEVRNEVRMWLRAVLPDEPSDGANELFEEWWALLEGIGLPPQPRRDAHAFNWLVTDNDRIIAVDLEAARWRPMGYELAQLTDDVPALPVDRWDLRRDVVTCYVEALTRCAGPSRPIDVEKVWAAYRASLLARAVRCLSDRTNEPGIREHGEALLDELSSQPKGDLTRDLAIRLRDAWAKRRGTPGDAPLRELKDGRRRRISRSLSYHLRHGRELTQNPQGWVPIDSLVRALDPKLRVSADELISVARAVSEERFEVRGDLVRARYGHSRPTAIEYEIRAPEGRLYHCTPTTALHNIFERGEGLRPMTRQWVHLTTDRAAALSAGRRHGPCTLLCVPDPSALECRHAGGATWLVAQVPPSALTVVPLHRLFSTHG</sequence>
<dbReference type="Gene3D" id="1.10.10.970">
    <property type="entry name" value="RNA 2'-phosphotransferase, Tpt1/KptA family, N-terminal domain"/>
    <property type="match status" value="1"/>
</dbReference>
<reference evidence="3 4" key="1">
    <citation type="submission" date="2019-04" db="EMBL/GenBank/DDBJ databases">
        <title>Draft genome sequences of Streptomyces avermitilis ATCC 31267.</title>
        <authorList>
            <person name="Komaki H."/>
            <person name="Tamura T."/>
            <person name="Hosoyama A."/>
        </authorList>
    </citation>
    <scope>NUCLEOTIDE SEQUENCE [LARGE SCALE GENOMIC DNA]</scope>
    <source>
        <strain evidence="3 4">ATCC 31267</strain>
    </source>
</reference>
<dbReference type="Proteomes" id="UP000299211">
    <property type="component" value="Unassembled WGS sequence"/>
</dbReference>
<dbReference type="InterPro" id="IPR042081">
    <property type="entry name" value="RNA_2'-PTrans_C"/>
</dbReference>
<dbReference type="STRING" id="33903.AQJ43_20930"/>
<proteinExistence type="predicted"/>
<evidence type="ECO:0000313" key="4">
    <source>
        <dbReference type="Proteomes" id="UP000299211"/>
    </source>
</evidence>
<dbReference type="EMBL" id="BJHX01000001">
    <property type="protein sequence ID" value="GDY64266.1"/>
    <property type="molecule type" value="Genomic_DNA"/>
</dbReference>
<feature type="region of interest" description="Disordered" evidence="1">
    <location>
        <begin position="1"/>
        <end position="51"/>
    </location>
</feature>
<comment type="caution">
    <text evidence="2">The sequence shown here is derived from an EMBL/GenBank/DDBJ whole genome shotgun (WGS) entry which is preliminary data.</text>
</comment>
<dbReference type="InterPro" id="IPR042080">
    <property type="entry name" value="RNA_2'-PTrans_N"/>
</dbReference>
<protein>
    <recommendedName>
        <fullName evidence="6">RNA 2'-phosphotransferase</fullName>
    </recommendedName>
</protein>
<evidence type="ECO:0008006" key="6">
    <source>
        <dbReference type="Google" id="ProtNLM"/>
    </source>
</evidence>
<dbReference type="SUPFAM" id="SSF56112">
    <property type="entry name" value="Protein kinase-like (PK-like)"/>
    <property type="match status" value="1"/>
</dbReference>
<dbReference type="InterPro" id="IPR002745">
    <property type="entry name" value="Ptrans_KptA/Tpt1"/>
</dbReference>
<evidence type="ECO:0000313" key="5">
    <source>
        <dbReference type="Proteomes" id="UP000302139"/>
    </source>
</evidence>
<dbReference type="GO" id="GO:0016740">
    <property type="term" value="F:transferase activity"/>
    <property type="evidence" value="ECO:0007669"/>
    <property type="project" value="InterPro"/>
</dbReference>
<evidence type="ECO:0000256" key="1">
    <source>
        <dbReference type="SAM" id="MobiDB-lite"/>
    </source>
</evidence>
<accession>A0A4D4LXM2</accession>
<dbReference type="Gene3D" id="3.20.170.30">
    <property type="match status" value="1"/>
</dbReference>